<evidence type="ECO:0000313" key="4">
    <source>
        <dbReference type="EMBL" id="ABY22565.1"/>
    </source>
</evidence>
<evidence type="ECO:0000256" key="1">
    <source>
        <dbReference type="SAM" id="Phobius"/>
    </source>
</evidence>
<gene>
    <name evidence="4" type="ordered locus">RSal33209_0821</name>
</gene>
<sequence>MRMMKRMAVVLGLVFAFAMMAAPGALAVPNSSVVVEDTAGVLNRAQLDHGLSSIGFYTSAKVAIYTRQGAAADDLTEETLSFARQKHPEWLSADGQKWASGLFIFTLDPGGRQVGTFFGDDVKISADQQKHIQASTKKLLRDAQWTDGTIQGVKSAASFIARPWYRAPRLYWGAGIVVVLAAVGLGVAAGVRNRNRRNFAFAMANGDKSYTSVSLDVAATELNASAIPEASSYGLKILAQWRSFKSQFRNATESKSRLELLTAKQRSKAVNVRMAREYERAIFELDGLDAAIADANALLNLSANWRQAWQQQSEMLGRELDGVSKMLAESRTAGSSATAVALSTQASEFRLKLVQWGDGLADLSLSPDQALDRLKLGRETMAALLDNHVEAVVRLNTKSLKDAELMRGKIEVSRRNAAVARRRSGSIIDVSYPNLPYFSILAL</sequence>
<dbReference type="STRING" id="288705.RSal33209_0821"/>
<feature type="signal peptide" evidence="2">
    <location>
        <begin position="1"/>
        <end position="27"/>
    </location>
</feature>
<dbReference type="HOGENOM" id="CLU_036055_0_0_11"/>
<keyword evidence="1" id="KW-0472">Membrane</keyword>
<dbReference type="Pfam" id="PF17173">
    <property type="entry name" value="DUF5129"/>
    <property type="match status" value="1"/>
</dbReference>
<dbReference type="KEGG" id="rsa:RSal33209_0821"/>
<accession>A9WQJ5</accession>
<evidence type="ECO:0000313" key="5">
    <source>
        <dbReference type="Proteomes" id="UP000002007"/>
    </source>
</evidence>
<dbReference type="InterPro" id="IPR033435">
    <property type="entry name" value="DUF5129"/>
</dbReference>
<keyword evidence="1" id="KW-0812">Transmembrane</keyword>
<keyword evidence="2" id="KW-0732">Signal</keyword>
<evidence type="ECO:0000256" key="2">
    <source>
        <dbReference type="SAM" id="SignalP"/>
    </source>
</evidence>
<evidence type="ECO:0000259" key="3">
    <source>
        <dbReference type="Pfam" id="PF17173"/>
    </source>
</evidence>
<keyword evidence="5" id="KW-1185">Reference proteome</keyword>
<feature type="domain" description="DUF5129" evidence="3">
    <location>
        <begin position="35"/>
        <end position="374"/>
    </location>
</feature>
<proteinExistence type="predicted"/>
<dbReference type="eggNOG" id="ENOG50337I7">
    <property type="taxonomic scope" value="Bacteria"/>
</dbReference>
<feature type="transmembrane region" description="Helical" evidence="1">
    <location>
        <begin position="170"/>
        <end position="191"/>
    </location>
</feature>
<dbReference type="Proteomes" id="UP000002007">
    <property type="component" value="Chromosome"/>
</dbReference>
<dbReference type="AlphaFoldDB" id="A9WQJ5"/>
<organism evidence="4 5">
    <name type="scientific">Renibacterium salmoninarum (strain ATCC 33209 / DSM 20767 / JCM 11484 / NBRC 15589 / NCIMB 2235)</name>
    <dbReference type="NCBI Taxonomy" id="288705"/>
    <lineage>
        <taxon>Bacteria</taxon>
        <taxon>Bacillati</taxon>
        <taxon>Actinomycetota</taxon>
        <taxon>Actinomycetes</taxon>
        <taxon>Micrococcales</taxon>
        <taxon>Micrococcaceae</taxon>
        <taxon>Renibacterium</taxon>
    </lineage>
</organism>
<keyword evidence="1" id="KW-1133">Transmembrane helix</keyword>
<dbReference type="EMBL" id="CP000910">
    <property type="protein sequence ID" value="ABY22565.1"/>
    <property type="molecule type" value="Genomic_DNA"/>
</dbReference>
<reference evidence="5" key="1">
    <citation type="journal article" date="2008" name="J. Bacteriol.">
        <title>Genome sequence of the fish pathogen Renibacterium salmoninarum suggests reductive evolution away from an environmental Arthrobacter ancestor.</title>
        <authorList>
            <person name="Wiens G.D."/>
            <person name="Rockey D.D."/>
            <person name="Wu Z."/>
            <person name="Chang J."/>
            <person name="Levy R."/>
            <person name="Crane S."/>
            <person name="Chen D.S."/>
            <person name="Capri G.R."/>
            <person name="Burnett J.R."/>
            <person name="Sudheesh P.S."/>
            <person name="Schipma M.J."/>
            <person name="Burd H."/>
            <person name="Bhattacharyya A."/>
            <person name="Rhodes L.D."/>
            <person name="Kaul R."/>
            <person name="Strom M.S."/>
        </authorList>
    </citation>
    <scope>NUCLEOTIDE SEQUENCE [LARGE SCALE GENOMIC DNA]</scope>
    <source>
        <strain evidence="5">ATCC 33209 / DSM 20767 / JCM 11484 / NBRC 15589 / NCIMB 2235</strain>
    </source>
</reference>
<protein>
    <recommendedName>
        <fullName evidence="3">DUF5129 domain-containing protein</fullName>
    </recommendedName>
</protein>
<feature type="chain" id="PRO_5002744167" description="DUF5129 domain-containing protein" evidence="2">
    <location>
        <begin position="28"/>
        <end position="443"/>
    </location>
</feature>
<name>A9WQJ5_RENSM</name>
<dbReference type="RefSeq" id="WP_012244262.1">
    <property type="nucleotide sequence ID" value="NC_010168.1"/>
</dbReference>